<accession>H2XSG6</accession>
<dbReference type="Proteomes" id="UP000008144">
    <property type="component" value="Chromosome 6"/>
</dbReference>
<sequence length="92" mass="10030">MFCKFLIVLLCLRLATAAQFQELKNASVAVGAPALFYTVITGDSRNSITWQENGVDIAELKIINSSWISKLVSTKPSSVYETTVSEEGTTLV</sequence>
<reference evidence="3" key="1">
    <citation type="journal article" date="2002" name="Science">
        <title>The draft genome of Ciona intestinalis: insights into chordate and vertebrate origins.</title>
        <authorList>
            <person name="Dehal P."/>
            <person name="Satou Y."/>
            <person name="Campbell R.K."/>
            <person name="Chapman J."/>
            <person name="Degnan B."/>
            <person name="De Tomaso A."/>
            <person name="Davidson B."/>
            <person name="Di Gregorio A."/>
            <person name="Gelpke M."/>
            <person name="Goodstein D.M."/>
            <person name="Harafuji N."/>
            <person name="Hastings K.E."/>
            <person name="Ho I."/>
            <person name="Hotta K."/>
            <person name="Huang W."/>
            <person name="Kawashima T."/>
            <person name="Lemaire P."/>
            <person name="Martinez D."/>
            <person name="Meinertzhagen I.A."/>
            <person name="Necula S."/>
            <person name="Nonaka M."/>
            <person name="Putnam N."/>
            <person name="Rash S."/>
            <person name="Saiga H."/>
            <person name="Satake M."/>
            <person name="Terry A."/>
            <person name="Yamada L."/>
            <person name="Wang H.G."/>
            <person name="Awazu S."/>
            <person name="Azumi K."/>
            <person name="Boore J."/>
            <person name="Branno M."/>
            <person name="Chin-Bow S."/>
            <person name="DeSantis R."/>
            <person name="Doyle S."/>
            <person name="Francino P."/>
            <person name="Keys D.N."/>
            <person name="Haga S."/>
            <person name="Hayashi H."/>
            <person name="Hino K."/>
            <person name="Imai K.S."/>
            <person name="Inaba K."/>
            <person name="Kano S."/>
            <person name="Kobayashi K."/>
            <person name="Kobayashi M."/>
            <person name="Lee B.I."/>
            <person name="Makabe K.W."/>
            <person name="Manohar C."/>
            <person name="Matassi G."/>
            <person name="Medina M."/>
            <person name="Mochizuki Y."/>
            <person name="Mount S."/>
            <person name="Morishita T."/>
            <person name="Miura S."/>
            <person name="Nakayama A."/>
            <person name="Nishizaka S."/>
            <person name="Nomoto H."/>
            <person name="Ohta F."/>
            <person name="Oishi K."/>
            <person name="Rigoutsos I."/>
            <person name="Sano M."/>
            <person name="Sasaki A."/>
            <person name="Sasakura Y."/>
            <person name="Shoguchi E."/>
            <person name="Shin-i T."/>
            <person name="Spagnuolo A."/>
            <person name="Stainier D."/>
            <person name="Suzuki M.M."/>
            <person name="Tassy O."/>
            <person name="Takatori N."/>
            <person name="Tokuoka M."/>
            <person name="Yagi K."/>
            <person name="Yoshizaki F."/>
            <person name="Wada S."/>
            <person name="Zhang C."/>
            <person name="Hyatt P.D."/>
            <person name="Larimer F."/>
            <person name="Detter C."/>
            <person name="Doggett N."/>
            <person name="Glavina T."/>
            <person name="Hawkins T."/>
            <person name="Richardson P."/>
            <person name="Lucas S."/>
            <person name="Kohara Y."/>
            <person name="Levine M."/>
            <person name="Satoh N."/>
            <person name="Rokhsar D.S."/>
        </authorList>
    </citation>
    <scope>NUCLEOTIDE SEQUENCE [LARGE SCALE GENOMIC DNA]</scope>
</reference>
<dbReference type="AlphaFoldDB" id="H2XSG6"/>
<evidence type="ECO:0000256" key="1">
    <source>
        <dbReference type="SAM" id="SignalP"/>
    </source>
</evidence>
<protein>
    <submittedName>
        <fullName evidence="2">Uncharacterized protein</fullName>
    </submittedName>
</protein>
<dbReference type="EMBL" id="EAAA01002241">
    <property type="status" value="NOT_ANNOTATED_CDS"/>
    <property type="molecule type" value="Genomic_DNA"/>
</dbReference>
<reference evidence="2" key="4">
    <citation type="submission" date="2025-09" db="UniProtKB">
        <authorList>
            <consortium name="Ensembl"/>
        </authorList>
    </citation>
    <scope>IDENTIFICATION</scope>
</reference>
<dbReference type="HOGENOM" id="CLU_2418636_0_0_1"/>
<reference evidence="2" key="3">
    <citation type="submission" date="2025-08" db="UniProtKB">
        <authorList>
            <consortium name="Ensembl"/>
        </authorList>
    </citation>
    <scope>IDENTIFICATION</scope>
</reference>
<dbReference type="InParanoid" id="H2XSG6"/>
<organism evidence="2 3">
    <name type="scientific">Ciona intestinalis</name>
    <name type="common">Transparent sea squirt</name>
    <name type="synonym">Ascidia intestinalis</name>
    <dbReference type="NCBI Taxonomy" id="7719"/>
    <lineage>
        <taxon>Eukaryota</taxon>
        <taxon>Metazoa</taxon>
        <taxon>Chordata</taxon>
        <taxon>Tunicata</taxon>
        <taxon>Ascidiacea</taxon>
        <taxon>Phlebobranchia</taxon>
        <taxon>Cionidae</taxon>
        <taxon>Ciona</taxon>
    </lineage>
</organism>
<evidence type="ECO:0000313" key="3">
    <source>
        <dbReference type="Proteomes" id="UP000008144"/>
    </source>
</evidence>
<name>H2XSG6_CIOIN</name>
<reference evidence="2" key="2">
    <citation type="journal article" date="2008" name="Genome Biol.">
        <title>Improved genome assembly and evidence-based global gene model set for the chordate Ciona intestinalis: new insight into intron and operon populations.</title>
        <authorList>
            <person name="Satou Y."/>
            <person name="Mineta K."/>
            <person name="Ogasawara M."/>
            <person name="Sasakura Y."/>
            <person name="Shoguchi E."/>
            <person name="Ueno K."/>
            <person name="Yamada L."/>
            <person name="Matsumoto J."/>
            <person name="Wasserscheid J."/>
            <person name="Dewar K."/>
            <person name="Wiley G.B."/>
            <person name="Macmil S.L."/>
            <person name="Roe B.A."/>
            <person name="Zeller R.W."/>
            <person name="Hastings K.E."/>
            <person name="Lemaire P."/>
            <person name="Lindquist E."/>
            <person name="Endo T."/>
            <person name="Hotta K."/>
            <person name="Inaba K."/>
        </authorList>
    </citation>
    <scope>NUCLEOTIDE SEQUENCE [LARGE SCALE GENOMIC DNA]</scope>
    <source>
        <strain evidence="2">wild type</strain>
    </source>
</reference>
<proteinExistence type="predicted"/>
<feature type="chain" id="PRO_5003578134" evidence="1">
    <location>
        <begin position="18"/>
        <end position="92"/>
    </location>
</feature>
<feature type="signal peptide" evidence="1">
    <location>
        <begin position="1"/>
        <end position="17"/>
    </location>
</feature>
<keyword evidence="1" id="KW-0732">Signal</keyword>
<dbReference type="Ensembl" id="ENSCINT00000032983.1">
    <property type="protein sequence ID" value="ENSCINP00000032600.1"/>
    <property type="gene ID" value="ENSCING00000020980.1"/>
</dbReference>
<evidence type="ECO:0000313" key="2">
    <source>
        <dbReference type="Ensembl" id="ENSCINP00000032600.1"/>
    </source>
</evidence>
<keyword evidence="3" id="KW-1185">Reference proteome</keyword>